<evidence type="ECO:0000313" key="2">
    <source>
        <dbReference type="EMBL" id="CAB4726451.1"/>
    </source>
</evidence>
<dbReference type="InterPro" id="IPR029058">
    <property type="entry name" value="AB_hydrolase_fold"/>
</dbReference>
<dbReference type="EMBL" id="CAEZYQ010000001">
    <property type="protein sequence ID" value="CAB4726451.1"/>
    <property type="molecule type" value="Genomic_DNA"/>
</dbReference>
<dbReference type="Pfam" id="PF12146">
    <property type="entry name" value="Hydrolase_4"/>
    <property type="match status" value="1"/>
</dbReference>
<gene>
    <name evidence="2" type="ORF">UFOPK2761_00188</name>
</gene>
<dbReference type="Gene3D" id="3.40.50.1820">
    <property type="entry name" value="alpha/beta hydrolase"/>
    <property type="match status" value="1"/>
</dbReference>
<dbReference type="AlphaFoldDB" id="A0A6J6RVG5"/>
<feature type="domain" description="Serine aminopeptidase S33" evidence="1">
    <location>
        <begin position="50"/>
        <end position="252"/>
    </location>
</feature>
<sequence>MSSGATGTTNVRTDVLGEPWLAETIPLGHDDEGPVVATLVSCRAAEPTGRAVLHVHGFADYFFQTEYAAWWLERGYDFYAIDLRKYGRSLLPGQTANHVTDLRAYDADLDAAWQRITARDGHEHVVASAHSTGGLTLPLWLHRRRPRELAGVVLNSPWLDLQGSLLVRTLGSLVLKELGRHRPLHEIRRDVSGVYARSLHRDHEGEWDFDLAWKPIESFAVHAGWLRAVRHGHARLQRGLDVPAPVLVLSSDRSAFPREMVEDVHETDVVLEVPQIRRWATAIGSRVTYVAVAGARHDVVLSRQPAREQVYRELERWWAAYVDDPTA</sequence>
<reference evidence="2" key="1">
    <citation type="submission" date="2020-05" db="EMBL/GenBank/DDBJ databases">
        <authorList>
            <person name="Chiriac C."/>
            <person name="Salcher M."/>
            <person name="Ghai R."/>
            <person name="Kavagutti S V."/>
        </authorList>
    </citation>
    <scope>NUCLEOTIDE SEQUENCE</scope>
</reference>
<name>A0A6J6RVG5_9ZZZZ</name>
<protein>
    <submittedName>
        <fullName evidence="2">Unannotated protein</fullName>
    </submittedName>
</protein>
<dbReference type="SUPFAM" id="SSF53474">
    <property type="entry name" value="alpha/beta-Hydrolases"/>
    <property type="match status" value="1"/>
</dbReference>
<evidence type="ECO:0000259" key="1">
    <source>
        <dbReference type="Pfam" id="PF12146"/>
    </source>
</evidence>
<organism evidence="2">
    <name type="scientific">freshwater metagenome</name>
    <dbReference type="NCBI Taxonomy" id="449393"/>
    <lineage>
        <taxon>unclassified sequences</taxon>
        <taxon>metagenomes</taxon>
        <taxon>ecological metagenomes</taxon>
    </lineage>
</organism>
<proteinExistence type="predicted"/>
<accession>A0A6J6RVG5</accession>
<dbReference type="InterPro" id="IPR022742">
    <property type="entry name" value="Hydrolase_4"/>
</dbReference>